<dbReference type="Gene3D" id="3.30.70.100">
    <property type="match status" value="1"/>
</dbReference>
<dbReference type="InterPro" id="IPR013097">
    <property type="entry name" value="Dabb"/>
</dbReference>
<organism evidence="2 3">
    <name type="scientific">Chitinimonas lacunae</name>
    <dbReference type="NCBI Taxonomy" id="1963018"/>
    <lineage>
        <taxon>Bacteria</taxon>
        <taxon>Pseudomonadati</taxon>
        <taxon>Pseudomonadota</taxon>
        <taxon>Betaproteobacteria</taxon>
        <taxon>Neisseriales</taxon>
        <taxon>Chitinibacteraceae</taxon>
        <taxon>Chitinimonas</taxon>
    </lineage>
</organism>
<gene>
    <name evidence="2" type="ORF">ACFOW7_11730</name>
</gene>
<accession>A0ABV8MQT1</accession>
<dbReference type="PANTHER" id="PTHR37832:SF1">
    <property type="entry name" value="STRESS-RESPONSE A_B BARREL DOMAIN-CONTAINING PROTEIN"/>
    <property type="match status" value="1"/>
</dbReference>
<dbReference type="SUPFAM" id="SSF54909">
    <property type="entry name" value="Dimeric alpha+beta barrel"/>
    <property type="match status" value="1"/>
</dbReference>
<dbReference type="Proteomes" id="UP001595791">
    <property type="component" value="Unassembled WGS sequence"/>
</dbReference>
<protein>
    <submittedName>
        <fullName evidence="2">Dabb family protein</fullName>
    </submittedName>
</protein>
<dbReference type="Pfam" id="PF07876">
    <property type="entry name" value="Dabb"/>
    <property type="match status" value="1"/>
</dbReference>
<comment type="caution">
    <text evidence="2">The sequence shown here is derived from an EMBL/GenBank/DDBJ whole genome shotgun (WGS) entry which is preliminary data.</text>
</comment>
<evidence type="ECO:0000259" key="1">
    <source>
        <dbReference type="PROSITE" id="PS51502"/>
    </source>
</evidence>
<reference evidence="3" key="1">
    <citation type="journal article" date="2019" name="Int. J. Syst. Evol. Microbiol.">
        <title>The Global Catalogue of Microorganisms (GCM) 10K type strain sequencing project: providing services to taxonomists for standard genome sequencing and annotation.</title>
        <authorList>
            <consortium name="The Broad Institute Genomics Platform"/>
            <consortium name="The Broad Institute Genome Sequencing Center for Infectious Disease"/>
            <person name="Wu L."/>
            <person name="Ma J."/>
        </authorList>
    </citation>
    <scope>NUCLEOTIDE SEQUENCE [LARGE SCALE GENOMIC DNA]</scope>
    <source>
        <strain evidence="3">LMG 29894</strain>
    </source>
</reference>
<dbReference type="PANTHER" id="PTHR37832">
    <property type="entry name" value="BLL2683 PROTEIN"/>
    <property type="match status" value="1"/>
</dbReference>
<dbReference type="RefSeq" id="WP_378164390.1">
    <property type="nucleotide sequence ID" value="NZ_JBHSBU010000001.1"/>
</dbReference>
<keyword evidence="3" id="KW-1185">Reference proteome</keyword>
<sequence>MLRHIVMWKLQAKDAVQRELDAVAVKAALEGLRSVVPELRRIEVGRNVASPHSNYDLALLAEFDDFAALQRYQNHPDYRAASAFVGTLCSDRVCVHYESAGEA</sequence>
<dbReference type="SMART" id="SM00886">
    <property type="entry name" value="Dabb"/>
    <property type="match status" value="1"/>
</dbReference>
<feature type="domain" description="Stress-response A/B barrel" evidence="1">
    <location>
        <begin position="2"/>
        <end position="97"/>
    </location>
</feature>
<proteinExistence type="predicted"/>
<dbReference type="InterPro" id="IPR011008">
    <property type="entry name" value="Dimeric_a/b-barrel"/>
</dbReference>
<dbReference type="PROSITE" id="PS51502">
    <property type="entry name" value="S_R_A_B_BARREL"/>
    <property type="match status" value="1"/>
</dbReference>
<evidence type="ECO:0000313" key="2">
    <source>
        <dbReference type="EMBL" id="MFC4160017.1"/>
    </source>
</evidence>
<dbReference type="EMBL" id="JBHSBU010000001">
    <property type="protein sequence ID" value="MFC4160017.1"/>
    <property type="molecule type" value="Genomic_DNA"/>
</dbReference>
<evidence type="ECO:0000313" key="3">
    <source>
        <dbReference type="Proteomes" id="UP001595791"/>
    </source>
</evidence>
<name>A0ABV8MQT1_9NEIS</name>